<proteinExistence type="predicted"/>
<keyword evidence="3" id="KW-1185">Reference proteome</keyword>
<feature type="region of interest" description="Disordered" evidence="1">
    <location>
        <begin position="1"/>
        <end position="29"/>
    </location>
</feature>
<feature type="region of interest" description="Disordered" evidence="1">
    <location>
        <begin position="120"/>
        <end position="157"/>
    </location>
</feature>
<dbReference type="AlphaFoldDB" id="A0A2Z7CSK9"/>
<sequence>MGNTDPNNTKAGKQIRGQASPSSRWKSSVRDILARQPSQLDGSDTTTPLITTPMIALDHSSTTTQSAGHNVAFNQVINRSNGSICINYKNRAQNQEETLTKSSRKLKSCRVSLLRKGSSSTVETLFSTPTNPTSSWYQSREFLQENPAPPISLKKEA</sequence>
<dbReference type="EMBL" id="KQ993802">
    <property type="protein sequence ID" value="KZV48927.1"/>
    <property type="molecule type" value="Genomic_DNA"/>
</dbReference>
<evidence type="ECO:0000313" key="2">
    <source>
        <dbReference type="EMBL" id="KZV48927.1"/>
    </source>
</evidence>
<evidence type="ECO:0000313" key="3">
    <source>
        <dbReference type="Proteomes" id="UP000250235"/>
    </source>
</evidence>
<gene>
    <name evidence="2" type="ORF">F511_09715</name>
</gene>
<feature type="compositionally biased region" description="Polar residues" evidence="1">
    <location>
        <begin position="1"/>
        <end position="26"/>
    </location>
</feature>
<name>A0A2Z7CSK9_9LAMI</name>
<protein>
    <submittedName>
        <fullName evidence="2">Oxysterol-binding protein-related protein 3C-like</fullName>
    </submittedName>
</protein>
<dbReference type="Proteomes" id="UP000250235">
    <property type="component" value="Unassembled WGS sequence"/>
</dbReference>
<accession>A0A2Z7CSK9</accession>
<organism evidence="2 3">
    <name type="scientific">Dorcoceras hygrometricum</name>
    <dbReference type="NCBI Taxonomy" id="472368"/>
    <lineage>
        <taxon>Eukaryota</taxon>
        <taxon>Viridiplantae</taxon>
        <taxon>Streptophyta</taxon>
        <taxon>Embryophyta</taxon>
        <taxon>Tracheophyta</taxon>
        <taxon>Spermatophyta</taxon>
        <taxon>Magnoliopsida</taxon>
        <taxon>eudicotyledons</taxon>
        <taxon>Gunneridae</taxon>
        <taxon>Pentapetalae</taxon>
        <taxon>asterids</taxon>
        <taxon>lamiids</taxon>
        <taxon>Lamiales</taxon>
        <taxon>Gesneriaceae</taxon>
        <taxon>Didymocarpoideae</taxon>
        <taxon>Trichosporeae</taxon>
        <taxon>Loxocarpinae</taxon>
        <taxon>Dorcoceras</taxon>
    </lineage>
</organism>
<reference evidence="2 3" key="1">
    <citation type="journal article" date="2015" name="Proc. Natl. Acad. Sci. U.S.A.">
        <title>The resurrection genome of Boea hygrometrica: A blueprint for survival of dehydration.</title>
        <authorList>
            <person name="Xiao L."/>
            <person name="Yang G."/>
            <person name="Zhang L."/>
            <person name="Yang X."/>
            <person name="Zhao S."/>
            <person name="Ji Z."/>
            <person name="Zhou Q."/>
            <person name="Hu M."/>
            <person name="Wang Y."/>
            <person name="Chen M."/>
            <person name="Xu Y."/>
            <person name="Jin H."/>
            <person name="Xiao X."/>
            <person name="Hu G."/>
            <person name="Bao F."/>
            <person name="Hu Y."/>
            <person name="Wan P."/>
            <person name="Li L."/>
            <person name="Deng X."/>
            <person name="Kuang T."/>
            <person name="Xiang C."/>
            <person name="Zhu J.K."/>
            <person name="Oliver M.J."/>
            <person name="He Y."/>
        </authorList>
    </citation>
    <scope>NUCLEOTIDE SEQUENCE [LARGE SCALE GENOMIC DNA]</scope>
    <source>
        <strain evidence="3">cv. XS01</strain>
    </source>
</reference>
<evidence type="ECO:0000256" key="1">
    <source>
        <dbReference type="SAM" id="MobiDB-lite"/>
    </source>
</evidence>
<feature type="compositionally biased region" description="Polar residues" evidence="1">
    <location>
        <begin position="120"/>
        <end position="138"/>
    </location>
</feature>